<dbReference type="PANTHER" id="PTHR38111">
    <property type="entry name" value="ZN(2)-C6 FUNGAL-TYPE DOMAIN-CONTAINING PROTEIN-RELATED"/>
    <property type="match status" value="1"/>
</dbReference>
<dbReference type="InterPro" id="IPR001138">
    <property type="entry name" value="Zn2Cys6_DnaBD"/>
</dbReference>
<keyword evidence="1" id="KW-0539">Nucleus</keyword>
<feature type="region of interest" description="Disordered" evidence="2">
    <location>
        <begin position="738"/>
        <end position="758"/>
    </location>
</feature>
<protein>
    <recommendedName>
        <fullName evidence="3">Zn(2)-C6 fungal-type domain-containing protein</fullName>
    </recommendedName>
</protein>
<dbReference type="Pfam" id="PF00172">
    <property type="entry name" value="Zn_clus"/>
    <property type="match status" value="1"/>
</dbReference>
<dbReference type="AlphaFoldDB" id="A0A507BP56"/>
<dbReference type="Proteomes" id="UP000319257">
    <property type="component" value="Unassembled WGS sequence"/>
</dbReference>
<sequence length="758" mass="83377">MVGVPGKYKGCETCRLRRVKCDNERPFCKKCLDSGRQCAGYERETVFIIGTLDDGGRCSSHPPRVIKSRKAKGSSPRAGSPKPGPSKEKAPERAQGDPITLVAVEPLRPAWDDLISVSDRDSFHQVQLAALRTSLQSLNRETDSVRDASFQVTGFETYAPADLHPPPVEEEFTIHAQCMVHLNQPSDNPTANIEAAVTDSICLYLYEHNASLRYDSLPPWSGSASQSDPVKRLGPEAFKGFPSHHFFVRVYRPTAISAALINRQNTFLSGPQWLTVPWETYPKSWTDRLFDTILLLPSLLSRCDRLLPYNPTMARRLMAQDLLVNCLSVERLLDDWHVAVNPGCVDLTQPLAFWMEAPVDAHAHIPFAEAFAFQNSVAAVTFIYYWTSLIVFYQCIERVHSVIFQPVVDAFPQIYPDLPPNLHIDVSKYSMEKVRDLAANVCRGLDFALNSTVQPDLLVAPLFIIEQLYKEVNATYGDAALELIWCDGFRMRLAAKGQDLVERSPTRDMPPKRAAYVIWVNGVTNPDQLAIARRLAAFLGNGATAVDLSVSTATSIPPDKRSQDRARNDALLKFVFAADRKYKAVVITDLQYNTAQGRHAFEEVQTAARVADRPFLPVYLNSAATATATTTATGKAGQNTADSMEDKGPPQIKRALAGGHDGRSKADSSGARRDFGDAAGGAAADGPTNRVADAEMLFRGPGTEGLSVDAWGRSGAAAALEIYRHVCDLEQGVKWVDLEEDSDDGGWSLVSKGREPDP</sequence>
<dbReference type="Gene3D" id="4.10.240.10">
    <property type="entry name" value="Zn(2)-C6 fungal-type DNA-binding domain"/>
    <property type="match status" value="1"/>
</dbReference>
<evidence type="ECO:0000256" key="1">
    <source>
        <dbReference type="ARBA" id="ARBA00023242"/>
    </source>
</evidence>
<dbReference type="SMART" id="SM00066">
    <property type="entry name" value="GAL4"/>
    <property type="match status" value="1"/>
</dbReference>
<dbReference type="OrthoDB" id="3145928at2759"/>
<dbReference type="PROSITE" id="PS00463">
    <property type="entry name" value="ZN2_CY6_FUNGAL_1"/>
    <property type="match status" value="1"/>
</dbReference>
<gene>
    <name evidence="4" type="ORF">E0L32_011578</name>
</gene>
<accession>A0A507BP56</accession>
<feature type="domain" description="Zn(2)-C6 fungal-type" evidence="3">
    <location>
        <begin position="10"/>
        <end position="38"/>
    </location>
</feature>
<dbReference type="RefSeq" id="XP_031000251.1">
    <property type="nucleotide sequence ID" value="XM_031134323.1"/>
</dbReference>
<evidence type="ECO:0000256" key="2">
    <source>
        <dbReference type="SAM" id="MobiDB-lite"/>
    </source>
</evidence>
<dbReference type="InParanoid" id="A0A507BP56"/>
<feature type="compositionally biased region" description="Basic and acidic residues" evidence="2">
    <location>
        <begin position="85"/>
        <end position="95"/>
    </location>
</feature>
<dbReference type="InterPro" id="IPR053178">
    <property type="entry name" value="Osmoadaptation_assoc"/>
</dbReference>
<dbReference type="GO" id="GO:0000981">
    <property type="term" value="F:DNA-binding transcription factor activity, RNA polymerase II-specific"/>
    <property type="evidence" value="ECO:0007669"/>
    <property type="project" value="InterPro"/>
</dbReference>
<name>A0A507BP56_9PEZI</name>
<keyword evidence="5" id="KW-1185">Reference proteome</keyword>
<evidence type="ECO:0000313" key="4">
    <source>
        <dbReference type="EMBL" id="TPX18540.1"/>
    </source>
</evidence>
<dbReference type="PANTHER" id="PTHR38111:SF9">
    <property type="entry name" value="ZN(2)-C6 FUNGAL-TYPE DOMAIN-CONTAINING PROTEIN"/>
    <property type="match status" value="1"/>
</dbReference>
<dbReference type="GO" id="GO:0008270">
    <property type="term" value="F:zinc ion binding"/>
    <property type="evidence" value="ECO:0007669"/>
    <property type="project" value="InterPro"/>
</dbReference>
<feature type="region of interest" description="Disordered" evidence="2">
    <location>
        <begin position="631"/>
        <end position="687"/>
    </location>
</feature>
<feature type="region of interest" description="Disordered" evidence="2">
    <location>
        <begin position="57"/>
        <end position="99"/>
    </location>
</feature>
<feature type="compositionally biased region" description="Basic and acidic residues" evidence="2">
    <location>
        <begin position="660"/>
        <end position="676"/>
    </location>
</feature>
<dbReference type="EMBL" id="SKBQ01000110">
    <property type="protein sequence ID" value="TPX18540.1"/>
    <property type="molecule type" value="Genomic_DNA"/>
</dbReference>
<comment type="caution">
    <text evidence="4">The sequence shown here is derived from an EMBL/GenBank/DDBJ whole genome shotgun (WGS) entry which is preliminary data.</text>
</comment>
<dbReference type="STRING" id="1093900.A0A507BP56"/>
<dbReference type="SUPFAM" id="SSF57701">
    <property type="entry name" value="Zn2/Cys6 DNA-binding domain"/>
    <property type="match status" value="1"/>
</dbReference>
<dbReference type="CDD" id="cd00067">
    <property type="entry name" value="GAL4"/>
    <property type="match status" value="1"/>
</dbReference>
<dbReference type="PROSITE" id="PS50048">
    <property type="entry name" value="ZN2_CY6_FUNGAL_2"/>
    <property type="match status" value="1"/>
</dbReference>
<evidence type="ECO:0000259" key="3">
    <source>
        <dbReference type="PROSITE" id="PS50048"/>
    </source>
</evidence>
<organism evidence="4 5">
    <name type="scientific">Thyridium curvatum</name>
    <dbReference type="NCBI Taxonomy" id="1093900"/>
    <lineage>
        <taxon>Eukaryota</taxon>
        <taxon>Fungi</taxon>
        <taxon>Dikarya</taxon>
        <taxon>Ascomycota</taxon>
        <taxon>Pezizomycotina</taxon>
        <taxon>Sordariomycetes</taxon>
        <taxon>Sordariomycetidae</taxon>
        <taxon>Thyridiales</taxon>
        <taxon>Thyridiaceae</taxon>
        <taxon>Thyridium</taxon>
    </lineage>
</organism>
<dbReference type="InterPro" id="IPR036864">
    <property type="entry name" value="Zn2-C6_fun-type_DNA-bd_sf"/>
</dbReference>
<reference evidence="4 5" key="1">
    <citation type="submission" date="2019-06" db="EMBL/GenBank/DDBJ databases">
        <title>Draft genome sequence of the filamentous fungus Phialemoniopsis curvata isolated from diesel fuel.</title>
        <authorList>
            <person name="Varaljay V.A."/>
            <person name="Lyon W.J."/>
            <person name="Crouch A.L."/>
            <person name="Drake C.E."/>
            <person name="Hollomon J.M."/>
            <person name="Nadeau L.J."/>
            <person name="Nunn H.S."/>
            <person name="Stevenson B.S."/>
            <person name="Bojanowski C.L."/>
            <person name="Crookes-Goodson W.J."/>
        </authorList>
    </citation>
    <scope>NUCLEOTIDE SEQUENCE [LARGE SCALE GENOMIC DNA]</scope>
    <source>
        <strain evidence="4 5">D216</strain>
    </source>
</reference>
<proteinExistence type="predicted"/>
<dbReference type="GeneID" id="41979025"/>
<evidence type="ECO:0000313" key="5">
    <source>
        <dbReference type="Proteomes" id="UP000319257"/>
    </source>
</evidence>